<keyword evidence="2" id="KW-1185">Reference proteome</keyword>
<dbReference type="Proteomes" id="UP000682204">
    <property type="component" value="Chromosome"/>
</dbReference>
<proteinExistence type="predicted"/>
<accession>A0ACD1DY18</accession>
<dbReference type="EMBL" id="CP074691">
    <property type="protein sequence ID" value="QVL37034.1"/>
    <property type="molecule type" value="Genomic_DNA"/>
</dbReference>
<reference evidence="1" key="1">
    <citation type="submission" date="2021-05" db="EMBL/GenBank/DDBJ databases">
        <title>An isolated secondary fermenter in methanogenic hydrocarbon-degrading communities.</title>
        <authorList>
            <person name="Liu Y.-F."/>
            <person name="Liu Z.-l."/>
        </authorList>
    </citation>
    <scope>NUCLEOTIDE SEQUENCE</scope>
    <source>
        <strain evidence="1">L-13</strain>
    </source>
</reference>
<name>A0ACD1DY18_9BACT</name>
<gene>
    <name evidence="1" type="ORF">KIH16_04495</name>
</gene>
<evidence type="ECO:0000313" key="1">
    <source>
        <dbReference type="EMBL" id="QVL37034.1"/>
    </source>
</evidence>
<sequence>MSHSIDIVNTGRAGLYRIFTQGEYDLDCPFPEPLPMMDLGTTTHALWSLFRDRSDYFQNFDNLELMGTDGDVAYPFHSFFFDGEHWMRTPSGAAGLDLEGILKVDGVDNSPEAKYGIGVHFLLDTLPSPGSFRWIFFVGSFVNHFGIRVLSNATIEYVRKSGETTVCYVSGELDPDSWHSVYVVHDQSGIHPSGFFIDGLFLSSDGALSVNGGDPSAGDSTPFCLGRGMTSESVDVLPTWDSNSSHVKFNFTTDFLTAYSDATYSHGSCGCTGVLAEGGKYYWELVFSEGTYLWFGVAEPGNDFTLSPALIGWVVACHNGRRWDHQTGGGTNWKAAIPLGSVIGMAYDGSARTLSIYVDGVFYGTLPYVIPGPVVPVIGSDSSSRVTLRPSAGAWSYSPPSAEYSGLPSGTAIVQGDDAPLFRGRMRLWRVLKGYPSDDEIEAFADVEVVPKIEARTLAGELYSLDKAVYKWYEDRGYIGIKTPNLPAGFYHLRARYRGKTTVLRRVNIRPFSSLVRNSSFSDDFTSVSKTINNWDVCHKAWGGANGGCSAHLVKIDPVEGVARMRCYGDLYVGPDAYGVDRLGNPTGRKTRVGSCLVSKHYYMPGEFNFRVRFPIETGVCAAIWGFHYEEAYPGDNLWQECLHDNLRRSGNEEDGHWIVRNHEIDIETPTALKDDLDHEIATFANGRFNSWRGELRNWDVAEGDPDYWSEYTDIWLPWPGGPINDGEIHDLQIKWVTDPEEIQFHSDGVLVTTITENVPKIPMKWWIGVWFPSASTKWAGKEANWDKQDFVLHDFGYVPIEVPDSSVLLAPESYPAVGIRPLTLRHFEGW</sequence>
<evidence type="ECO:0000313" key="2">
    <source>
        <dbReference type="Proteomes" id="UP000682204"/>
    </source>
</evidence>
<organism evidence="1 2">
    <name type="scientific">Aminirod propionatiphilus</name>
    <dbReference type="NCBI Taxonomy" id="3415223"/>
    <lineage>
        <taxon>Bacteria</taxon>
        <taxon>Thermotogati</taxon>
        <taxon>Synergistota</taxon>
        <taxon>Synergistia</taxon>
        <taxon>Synergistales</taxon>
        <taxon>Aminiphilaceae</taxon>
        <taxon>Aminirod</taxon>
    </lineage>
</organism>
<protein>
    <submittedName>
        <fullName evidence="1">Uncharacterized protein</fullName>
    </submittedName>
</protein>